<dbReference type="PANTHER" id="PTHR43022">
    <property type="entry name" value="PROTEIN SMF"/>
    <property type="match status" value="1"/>
</dbReference>
<feature type="region of interest" description="Disordered" evidence="2">
    <location>
        <begin position="1"/>
        <end position="25"/>
    </location>
</feature>
<evidence type="ECO:0000313" key="4">
    <source>
        <dbReference type="EMBL" id="MFD1200442.1"/>
    </source>
</evidence>
<accession>A0ABW3TM07</accession>
<comment type="caution">
    <text evidence="4">The sequence shown here is derived from an EMBL/GenBank/DDBJ whole genome shotgun (WGS) entry which is preliminary data.</text>
</comment>
<protein>
    <submittedName>
        <fullName evidence="4">DNA-processing protein DprA</fullName>
    </submittedName>
</protein>
<evidence type="ECO:0000256" key="1">
    <source>
        <dbReference type="ARBA" id="ARBA00006525"/>
    </source>
</evidence>
<dbReference type="SUPFAM" id="SSF102405">
    <property type="entry name" value="MCP/YpsA-like"/>
    <property type="match status" value="1"/>
</dbReference>
<proteinExistence type="inferred from homology"/>
<name>A0ABW3TM07_9MICO</name>
<dbReference type="RefSeq" id="WP_343958647.1">
    <property type="nucleotide sequence ID" value="NZ_BAAAKZ010000003.1"/>
</dbReference>
<dbReference type="EMBL" id="JBHTLY010000001">
    <property type="protein sequence ID" value="MFD1200442.1"/>
    <property type="molecule type" value="Genomic_DNA"/>
</dbReference>
<gene>
    <name evidence="4" type="primary">dprA</name>
    <name evidence="4" type="ORF">ACFQ3U_00850</name>
</gene>
<comment type="similarity">
    <text evidence="1">Belongs to the DprA/Smf family.</text>
</comment>
<evidence type="ECO:0000256" key="2">
    <source>
        <dbReference type="SAM" id="MobiDB-lite"/>
    </source>
</evidence>
<dbReference type="InterPro" id="IPR057666">
    <property type="entry name" value="DrpA_SLOG"/>
</dbReference>
<dbReference type="Gene3D" id="3.40.50.450">
    <property type="match status" value="1"/>
</dbReference>
<feature type="domain" description="Smf/DprA SLOG" evidence="3">
    <location>
        <begin position="143"/>
        <end position="364"/>
    </location>
</feature>
<dbReference type="PANTHER" id="PTHR43022:SF1">
    <property type="entry name" value="PROTEIN SMF"/>
    <property type="match status" value="1"/>
</dbReference>
<reference evidence="5" key="1">
    <citation type="journal article" date="2019" name="Int. J. Syst. Evol. Microbiol.">
        <title>The Global Catalogue of Microorganisms (GCM) 10K type strain sequencing project: providing services to taxonomists for standard genome sequencing and annotation.</title>
        <authorList>
            <consortium name="The Broad Institute Genomics Platform"/>
            <consortium name="The Broad Institute Genome Sequencing Center for Infectious Disease"/>
            <person name="Wu L."/>
            <person name="Ma J."/>
        </authorList>
    </citation>
    <scope>NUCLEOTIDE SEQUENCE [LARGE SCALE GENOMIC DNA]</scope>
    <source>
        <strain evidence="5">CCUG 50213</strain>
    </source>
</reference>
<dbReference type="Pfam" id="PF02481">
    <property type="entry name" value="DNA_processg_A"/>
    <property type="match status" value="1"/>
</dbReference>
<keyword evidence="5" id="KW-1185">Reference proteome</keyword>
<dbReference type="Proteomes" id="UP001597181">
    <property type="component" value="Unassembled WGS sequence"/>
</dbReference>
<dbReference type="NCBIfam" id="TIGR00732">
    <property type="entry name" value="dprA"/>
    <property type="match status" value="1"/>
</dbReference>
<organism evidence="4 5">
    <name type="scientific">Leucobacter albus</name>
    <dbReference type="NCBI Taxonomy" id="272210"/>
    <lineage>
        <taxon>Bacteria</taxon>
        <taxon>Bacillati</taxon>
        <taxon>Actinomycetota</taxon>
        <taxon>Actinomycetes</taxon>
        <taxon>Micrococcales</taxon>
        <taxon>Microbacteriaceae</taxon>
        <taxon>Leucobacter</taxon>
    </lineage>
</organism>
<sequence length="452" mass="47647">MNTHPTGDNEVVAPESQHPAPAEGGIHVDDELRRLLVRLCGERELTAADLESALARAVWSRLSEPGDAVAGLIVARLGPFAALKLLELPHAARKLAQALQAAGNDTPVSVRKLGEGVKRWLPRLDRTATVKDLMTAVRTGMSLLTRESPNWPERLDLLGDHAPLALWVRGSESLLSGTDAEPQPQPPVTGSLAVIGARACSGYGAHVTAELTGIACAAGVTIVSGAAYGIDAAAHRTALATGSRTIAVLAGGVDRPYPIAHTDMLKRAAERGSVCSEMVPGSSPTRWRFLQRNRIIAALSDAVLVTEAGVRSGTLNTAGHAAELGRRLGAVPGSVTSASSAGCHRLIREYGATLIGSGPDVLELVGVDPVAGMFDTDERDPSDVERPTSLHLRLMDSLPLRGTRSLEDAATHAGVTLTEAQHSLAELELLGHVTRVELSDTGFTEWRLIRRA</sequence>
<evidence type="ECO:0000313" key="5">
    <source>
        <dbReference type="Proteomes" id="UP001597181"/>
    </source>
</evidence>
<evidence type="ECO:0000259" key="3">
    <source>
        <dbReference type="Pfam" id="PF02481"/>
    </source>
</evidence>
<dbReference type="InterPro" id="IPR003488">
    <property type="entry name" value="DprA"/>
</dbReference>